<keyword evidence="2" id="KW-1185">Reference proteome</keyword>
<feature type="non-terminal residue" evidence="1">
    <location>
        <position position="78"/>
    </location>
</feature>
<protein>
    <submittedName>
        <fullName evidence="1">Uncharacterized protein</fullName>
    </submittedName>
</protein>
<dbReference type="AlphaFoldDB" id="A0AA38KVG0"/>
<comment type="caution">
    <text evidence="1">The sequence shown here is derived from an EMBL/GenBank/DDBJ whole genome shotgun (WGS) entry which is preliminary data.</text>
</comment>
<name>A0AA38KVG0_TAXCH</name>
<feature type="non-terminal residue" evidence="1">
    <location>
        <position position="1"/>
    </location>
</feature>
<proteinExistence type="predicted"/>
<gene>
    <name evidence="1" type="ORF">KI387_010201</name>
</gene>
<evidence type="ECO:0000313" key="1">
    <source>
        <dbReference type="EMBL" id="KAH9305797.1"/>
    </source>
</evidence>
<accession>A0AA38KVG0</accession>
<evidence type="ECO:0000313" key="2">
    <source>
        <dbReference type="Proteomes" id="UP000824469"/>
    </source>
</evidence>
<dbReference type="EMBL" id="JAHRHJ020000008">
    <property type="protein sequence ID" value="KAH9305797.1"/>
    <property type="molecule type" value="Genomic_DNA"/>
</dbReference>
<reference evidence="1 2" key="1">
    <citation type="journal article" date="2021" name="Nat. Plants">
        <title>The Taxus genome provides insights into paclitaxel biosynthesis.</title>
        <authorList>
            <person name="Xiong X."/>
            <person name="Gou J."/>
            <person name="Liao Q."/>
            <person name="Li Y."/>
            <person name="Zhou Q."/>
            <person name="Bi G."/>
            <person name="Li C."/>
            <person name="Du R."/>
            <person name="Wang X."/>
            <person name="Sun T."/>
            <person name="Guo L."/>
            <person name="Liang H."/>
            <person name="Lu P."/>
            <person name="Wu Y."/>
            <person name="Zhang Z."/>
            <person name="Ro D.K."/>
            <person name="Shang Y."/>
            <person name="Huang S."/>
            <person name="Yan J."/>
        </authorList>
    </citation>
    <scope>NUCLEOTIDE SEQUENCE [LARGE SCALE GENOMIC DNA]</scope>
    <source>
        <strain evidence="1">Ta-2019</strain>
    </source>
</reference>
<organism evidence="1 2">
    <name type="scientific">Taxus chinensis</name>
    <name type="common">Chinese yew</name>
    <name type="synonym">Taxus wallichiana var. chinensis</name>
    <dbReference type="NCBI Taxonomy" id="29808"/>
    <lineage>
        <taxon>Eukaryota</taxon>
        <taxon>Viridiplantae</taxon>
        <taxon>Streptophyta</taxon>
        <taxon>Embryophyta</taxon>
        <taxon>Tracheophyta</taxon>
        <taxon>Spermatophyta</taxon>
        <taxon>Pinopsida</taxon>
        <taxon>Pinidae</taxon>
        <taxon>Conifers II</taxon>
        <taxon>Cupressales</taxon>
        <taxon>Taxaceae</taxon>
        <taxon>Taxus</taxon>
    </lineage>
</organism>
<dbReference type="Proteomes" id="UP000824469">
    <property type="component" value="Unassembled WGS sequence"/>
</dbReference>
<sequence length="78" mass="8887">IIALCFPRARSNEFRERLERGCRDAKSHSPLDFLQSFLSVKKSSNQTLRVDQGTKHCRGATFKNNGYDIQAKNNSSQI</sequence>